<protein>
    <submittedName>
        <fullName evidence="3">Uncharacterized protein</fullName>
    </submittedName>
</protein>
<organism evidence="3 4">
    <name type="scientific">Trichonephila clavata</name>
    <name type="common">Joro spider</name>
    <name type="synonym">Nephila clavata</name>
    <dbReference type="NCBI Taxonomy" id="2740835"/>
    <lineage>
        <taxon>Eukaryota</taxon>
        <taxon>Metazoa</taxon>
        <taxon>Ecdysozoa</taxon>
        <taxon>Arthropoda</taxon>
        <taxon>Chelicerata</taxon>
        <taxon>Arachnida</taxon>
        <taxon>Araneae</taxon>
        <taxon>Araneomorphae</taxon>
        <taxon>Entelegynae</taxon>
        <taxon>Araneoidea</taxon>
        <taxon>Nephilidae</taxon>
        <taxon>Trichonephila</taxon>
    </lineage>
</organism>
<dbReference type="InterPro" id="IPR050327">
    <property type="entry name" value="Proton-linked_MCT"/>
</dbReference>
<gene>
    <name evidence="3" type="ORF">TNCT_358881</name>
</gene>
<feature type="transmembrane region" description="Helical" evidence="2">
    <location>
        <begin position="119"/>
        <end position="146"/>
    </location>
</feature>
<feature type="transmembrane region" description="Helical" evidence="2">
    <location>
        <begin position="507"/>
        <end position="526"/>
    </location>
</feature>
<keyword evidence="4" id="KW-1185">Reference proteome</keyword>
<dbReference type="EMBL" id="BMAO01022958">
    <property type="protein sequence ID" value="GFQ85752.1"/>
    <property type="molecule type" value="Genomic_DNA"/>
</dbReference>
<feature type="transmembrane region" description="Helical" evidence="2">
    <location>
        <begin position="438"/>
        <end position="457"/>
    </location>
</feature>
<evidence type="ECO:0000256" key="1">
    <source>
        <dbReference type="SAM" id="MobiDB-lite"/>
    </source>
</evidence>
<keyword evidence="2" id="KW-1133">Transmembrane helix</keyword>
<feature type="transmembrane region" description="Helical" evidence="2">
    <location>
        <begin position="251"/>
        <end position="274"/>
    </location>
</feature>
<proteinExistence type="predicted"/>
<dbReference type="AlphaFoldDB" id="A0A8X6FQ34"/>
<feature type="transmembrane region" description="Helical" evidence="2">
    <location>
        <begin position="348"/>
        <end position="366"/>
    </location>
</feature>
<evidence type="ECO:0000313" key="3">
    <source>
        <dbReference type="EMBL" id="GFQ85752.1"/>
    </source>
</evidence>
<feature type="transmembrane region" description="Helical" evidence="2">
    <location>
        <begin position="190"/>
        <end position="208"/>
    </location>
</feature>
<keyword evidence="2" id="KW-0472">Membrane</keyword>
<evidence type="ECO:0000313" key="4">
    <source>
        <dbReference type="Proteomes" id="UP000887116"/>
    </source>
</evidence>
<feature type="region of interest" description="Disordered" evidence="1">
    <location>
        <begin position="623"/>
        <end position="643"/>
    </location>
</feature>
<dbReference type="PANTHER" id="PTHR11360:SF251">
    <property type="entry name" value="MAJOR FACILITATOR SUPERFAMILY (MFS) PROFILE DOMAIN-CONTAINING PROTEIN"/>
    <property type="match status" value="1"/>
</dbReference>
<dbReference type="InterPro" id="IPR011701">
    <property type="entry name" value="MFS"/>
</dbReference>
<dbReference type="Gene3D" id="1.20.1250.20">
    <property type="entry name" value="MFS general substrate transporter like domains"/>
    <property type="match status" value="1"/>
</dbReference>
<feature type="region of interest" description="Disordered" evidence="1">
    <location>
        <begin position="1"/>
        <end position="45"/>
    </location>
</feature>
<dbReference type="OrthoDB" id="6499973at2759"/>
<feature type="compositionally biased region" description="Basic and acidic residues" evidence="1">
    <location>
        <begin position="8"/>
        <end position="28"/>
    </location>
</feature>
<sequence length="686" mass="77980">MPPVGRTRRPETSPDAQRREEVMTDGSRRQYRSQSVSSSDPRSPYFTHYLLRSSRKNRGLRRSPSVACLPQYDDVCNPPRNLKEEKKKKSNIPGLNLLLSPNDPKAATIHQNYYPEGGWGWVVLCCALIFDVIISTLHVSVGFFILEIRKQFLKGEDSIEPVVAASTFISISLLLSPIVVALSKKKSTRLLAIFGAIVTSLGCLFTSFASQLHQIYLSYGVFIGSGHCLARETSAIMVGQYFKKRRQQVEMIFLIGYGFGLAAMPLVFNYWIRIVGWRRGLQILAGLQSVVSFIAILYRPASLYHPQRRAILHIKSLQKRSKAKDKSHTVEKRPFIDFSVLKSKTVQIFILGSGITAFGISSPFVLMVEEMKKDNLDLKSMYQVQVYLGLAVSVGTAAFGFIVIKNSTQCMIAKQYLCQGAAFILSGWLLAYPTLAGFYGYVLFVWVYGIFYGGYLYTLKLCVFEKVRARNYARSWSFLLWAQAIPSFLGLPTIYHLNETLGSKRGYYLSSGLVLLGTLCLFLIDIHRYQVQKKKQPDIQQKAEILFGQPIRRRESSHETLFEEATPKGYGDLRKAQELTCISEEILVENFLEDYIDDCITSCNKEEKFLMLSEFENNLFKTDESLERERESSSQDDSDNMPNIPHHYCNICSRGHRHTEQPIYSPRKMMRTISNIDIIDEATSSL</sequence>
<reference evidence="3" key="1">
    <citation type="submission" date="2020-07" db="EMBL/GenBank/DDBJ databases">
        <title>Multicomponent nature underlies the extraordinary mechanical properties of spider dragline silk.</title>
        <authorList>
            <person name="Kono N."/>
            <person name="Nakamura H."/>
            <person name="Mori M."/>
            <person name="Yoshida Y."/>
            <person name="Ohtoshi R."/>
            <person name="Malay A.D."/>
            <person name="Moran D.A.P."/>
            <person name="Tomita M."/>
            <person name="Numata K."/>
            <person name="Arakawa K."/>
        </authorList>
    </citation>
    <scope>NUCLEOTIDE SEQUENCE</scope>
</reference>
<dbReference type="Proteomes" id="UP000887116">
    <property type="component" value="Unassembled WGS sequence"/>
</dbReference>
<dbReference type="SUPFAM" id="SSF103473">
    <property type="entry name" value="MFS general substrate transporter"/>
    <property type="match status" value="1"/>
</dbReference>
<dbReference type="InterPro" id="IPR036259">
    <property type="entry name" value="MFS_trans_sf"/>
</dbReference>
<accession>A0A8X6FQ34</accession>
<dbReference type="Pfam" id="PF07690">
    <property type="entry name" value="MFS_1"/>
    <property type="match status" value="1"/>
</dbReference>
<feature type="transmembrane region" description="Helical" evidence="2">
    <location>
        <begin position="416"/>
        <end position="432"/>
    </location>
</feature>
<feature type="transmembrane region" description="Helical" evidence="2">
    <location>
        <begin position="478"/>
        <end position="495"/>
    </location>
</feature>
<evidence type="ECO:0000256" key="2">
    <source>
        <dbReference type="SAM" id="Phobius"/>
    </source>
</evidence>
<keyword evidence="2" id="KW-0812">Transmembrane</keyword>
<feature type="transmembrane region" description="Helical" evidence="2">
    <location>
        <begin position="162"/>
        <end position="183"/>
    </location>
</feature>
<feature type="transmembrane region" description="Helical" evidence="2">
    <location>
        <begin position="386"/>
        <end position="404"/>
    </location>
</feature>
<name>A0A8X6FQ34_TRICU</name>
<comment type="caution">
    <text evidence="3">The sequence shown here is derived from an EMBL/GenBank/DDBJ whole genome shotgun (WGS) entry which is preliminary data.</text>
</comment>
<dbReference type="GO" id="GO:0022857">
    <property type="term" value="F:transmembrane transporter activity"/>
    <property type="evidence" value="ECO:0007669"/>
    <property type="project" value="InterPro"/>
</dbReference>
<feature type="compositionally biased region" description="Low complexity" evidence="1">
    <location>
        <begin position="32"/>
        <end position="45"/>
    </location>
</feature>
<dbReference type="PANTHER" id="PTHR11360">
    <property type="entry name" value="MONOCARBOXYLATE TRANSPORTER"/>
    <property type="match status" value="1"/>
</dbReference>
<feature type="compositionally biased region" description="Basic and acidic residues" evidence="1">
    <location>
        <begin position="623"/>
        <end position="633"/>
    </location>
</feature>